<evidence type="ECO:0000256" key="1">
    <source>
        <dbReference type="SAM" id="MobiDB-lite"/>
    </source>
</evidence>
<feature type="region of interest" description="Disordered" evidence="1">
    <location>
        <begin position="1"/>
        <end position="99"/>
    </location>
</feature>
<sequence length="522" mass="59862">MSSPRGTAIDNDATVKRQEQDRNEPLTETALVQTSVSITHTRNNESSTPQGTSAMGIGQNAEKNGESYKKQGGSRKLRKHRHADPNNPRKHTPVSGRGTKFRWEDNRHIDESDFMIGVKEKHKVSFKLRSTKGRSYAFHYPHRYSMDWNSKADLAKADKWRKQIFNRRLNKGDGESHMKDRRPHWSEREKESIKQLIRERIQKIGGKLNKVDWDKITLKHNRRFVGTTIFAGEKLPYSETSSGYFTKGSIVKVSHTLPARTWGAIYSQAQRWPDVKNMMHLELEEIYDKEDAEFEDADLVNTMNIEEPESSDEPATSDENANSSESYDSYEDETPEDQTQTGEASKVQSPQPMAQQGAKASNASNKEPFSKNMSQLVSVQMRTSMVTVQEYMNSTLPQKLWDGRDNRWRNFLEARKNFVKKQLQQEGLSTKQFIELDLVQKRYRVSQLERVFAAEFFQYSRDESWMQDAVGPTDAWLFIHGMSQWHVKYALQAIVSEGSHAITEIAFFSKAAASAQTSAVGN</sequence>
<name>A0A8H4W1B1_9HELO</name>
<proteinExistence type="predicted"/>
<feature type="region of interest" description="Disordered" evidence="1">
    <location>
        <begin position="305"/>
        <end position="370"/>
    </location>
</feature>
<protein>
    <submittedName>
        <fullName evidence="2">Uncharacterized protein</fullName>
    </submittedName>
</protein>
<gene>
    <name evidence="2" type="ORF">G7Y89_g7690</name>
</gene>
<dbReference type="AlphaFoldDB" id="A0A8H4W1B1"/>
<feature type="compositionally biased region" description="Polar residues" evidence="1">
    <location>
        <begin position="30"/>
        <end position="53"/>
    </location>
</feature>
<feature type="compositionally biased region" description="Acidic residues" evidence="1">
    <location>
        <begin position="306"/>
        <end position="316"/>
    </location>
</feature>
<feature type="compositionally biased region" description="Polar residues" evidence="1">
    <location>
        <begin position="338"/>
        <end position="370"/>
    </location>
</feature>
<dbReference type="Proteomes" id="UP000566819">
    <property type="component" value="Unassembled WGS sequence"/>
</dbReference>
<comment type="caution">
    <text evidence="2">The sequence shown here is derived from an EMBL/GenBank/DDBJ whole genome shotgun (WGS) entry which is preliminary data.</text>
</comment>
<organism evidence="2 3">
    <name type="scientific">Cudoniella acicularis</name>
    <dbReference type="NCBI Taxonomy" id="354080"/>
    <lineage>
        <taxon>Eukaryota</taxon>
        <taxon>Fungi</taxon>
        <taxon>Dikarya</taxon>
        <taxon>Ascomycota</taxon>
        <taxon>Pezizomycotina</taxon>
        <taxon>Leotiomycetes</taxon>
        <taxon>Helotiales</taxon>
        <taxon>Tricladiaceae</taxon>
        <taxon>Cudoniella</taxon>
    </lineage>
</organism>
<evidence type="ECO:0000313" key="3">
    <source>
        <dbReference type="Proteomes" id="UP000566819"/>
    </source>
</evidence>
<evidence type="ECO:0000313" key="2">
    <source>
        <dbReference type="EMBL" id="KAF4630448.1"/>
    </source>
</evidence>
<dbReference type="OrthoDB" id="3541633at2759"/>
<reference evidence="2 3" key="1">
    <citation type="submission" date="2020-03" db="EMBL/GenBank/DDBJ databases">
        <title>Draft Genome Sequence of Cudoniella acicularis.</title>
        <authorList>
            <person name="Buettner E."/>
            <person name="Kellner H."/>
        </authorList>
    </citation>
    <scope>NUCLEOTIDE SEQUENCE [LARGE SCALE GENOMIC DNA]</scope>
    <source>
        <strain evidence="2 3">DSM 108380</strain>
    </source>
</reference>
<feature type="compositionally biased region" description="Basic and acidic residues" evidence="1">
    <location>
        <begin position="13"/>
        <end position="25"/>
    </location>
</feature>
<accession>A0A8H4W1B1</accession>
<dbReference type="EMBL" id="JAAMPI010000549">
    <property type="protein sequence ID" value="KAF4630448.1"/>
    <property type="molecule type" value="Genomic_DNA"/>
</dbReference>
<keyword evidence="3" id="KW-1185">Reference proteome</keyword>
<feature type="compositionally biased region" description="Basic residues" evidence="1">
    <location>
        <begin position="72"/>
        <end position="92"/>
    </location>
</feature>
<feature type="compositionally biased region" description="Low complexity" evidence="1">
    <location>
        <begin position="317"/>
        <end position="327"/>
    </location>
</feature>